<feature type="binding site" evidence="18">
    <location>
        <position position="140"/>
    </location>
    <ligand>
        <name>NAD(+)</name>
        <dbReference type="ChEBI" id="CHEBI:57540"/>
    </ligand>
</feature>
<feature type="domain" description="3-dehydroquinate synthase C-terminal" evidence="20">
    <location>
        <begin position="179"/>
        <end position="323"/>
    </location>
</feature>
<keyword evidence="13 18" id="KW-0862">Zinc</keyword>
<comment type="function">
    <text evidence="18">Catalyzes the conversion of 3-deoxy-D-arabino-heptulosonate 7-phosphate (DAHP) to dehydroquinate (DHQ).</text>
</comment>
<evidence type="ECO:0000256" key="18">
    <source>
        <dbReference type="HAMAP-Rule" id="MF_00110"/>
    </source>
</evidence>
<dbReference type="NCBIfam" id="TIGR01357">
    <property type="entry name" value="aroB"/>
    <property type="match status" value="1"/>
</dbReference>
<evidence type="ECO:0000256" key="16">
    <source>
        <dbReference type="ARBA" id="ARBA00023239"/>
    </source>
</evidence>
<dbReference type="FunFam" id="3.40.50.1970:FF:000007">
    <property type="entry name" value="Pentafunctional AROM polypeptide"/>
    <property type="match status" value="1"/>
</dbReference>
<evidence type="ECO:0000256" key="13">
    <source>
        <dbReference type="ARBA" id="ARBA00022833"/>
    </source>
</evidence>
<feature type="domain" description="3-dehydroquinate synthase N-terminal" evidence="19">
    <location>
        <begin position="66"/>
        <end position="177"/>
    </location>
</feature>
<dbReference type="PANTHER" id="PTHR43622:SF7">
    <property type="entry name" value="3-DEHYDROQUINATE SYNTHASE, CHLOROPLASTIC"/>
    <property type="match status" value="1"/>
</dbReference>
<keyword evidence="9 18" id="KW-0963">Cytoplasm</keyword>
<evidence type="ECO:0000256" key="7">
    <source>
        <dbReference type="ARBA" id="ARBA00013031"/>
    </source>
</evidence>
<dbReference type="Pfam" id="PF01761">
    <property type="entry name" value="DHQ_synthase"/>
    <property type="match status" value="1"/>
</dbReference>
<evidence type="ECO:0000256" key="2">
    <source>
        <dbReference type="ARBA" id="ARBA00001911"/>
    </source>
</evidence>
<dbReference type="AlphaFoldDB" id="A0A1H0CUQ2"/>
<dbReference type="PANTHER" id="PTHR43622">
    <property type="entry name" value="3-DEHYDROQUINATE SYNTHASE"/>
    <property type="match status" value="1"/>
</dbReference>
<evidence type="ECO:0000256" key="10">
    <source>
        <dbReference type="ARBA" id="ARBA00022605"/>
    </source>
</evidence>
<comment type="cofactor">
    <cofactor evidence="2 18">
        <name>NAD(+)</name>
        <dbReference type="ChEBI" id="CHEBI:57540"/>
    </cofactor>
</comment>
<name>A0A1H0CUQ2_9BACI</name>
<evidence type="ECO:0000256" key="1">
    <source>
        <dbReference type="ARBA" id="ARBA00001393"/>
    </source>
</evidence>
<dbReference type="CDD" id="cd08195">
    <property type="entry name" value="DHQS"/>
    <property type="match status" value="1"/>
</dbReference>
<dbReference type="GO" id="GO:0003856">
    <property type="term" value="F:3-dehydroquinate synthase activity"/>
    <property type="evidence" value="ECO:0007669"/>
    <property type="project" value="UniProtKB-UniRule"/>
</dbReference>
<evidence type="ECO:0000256" key="4">
    <source>
        <dbReference type="ARBA" id="ARBA00004496"/>
    </source>
</evidence>
<evidence type="ECO:0000256" key="3">
    <source>
        <dbReference type="ARBA" id="ARBA00001947"/>
    </source>
</evidence>
<dbReference type="Gene3D" id="3.40.50.1970">
    <property type="match status" value="1"/>
</dbReference>
<evidence type="ECO:0000259" key="20">
    <source>
        <dbReference type="Pfam" id="PF24621"/>
    </source>
</evidence>
<comment type="similarity">
    <text evidence="6 18">Belongs to the sugar phosphate cyclases superfamily. Dehydroquinate synthase family.</text>
</comment>
<evidence type="ECO:0000256" key="14">
    <source>
        <dbReference type="ARBA" id="ARBA00023027"/>
    </source>
</evidence>
<keyword evidence="15 18" id="KW-0057">Aromatic amino acid biosynthesis</keyword>
<feature type="binding site" evidence="18">
    <location>
        <begin position="70"/>
        <end position="75"/>
    </location>
    <ligand>
        <name>NAD(+)</name>
        <dbReference type="ChEBI" id="CHEBI:57540"/>
    </ligand>
</feature>
<dbReference type="GO" id="GO:0009073">
    <property type="term" value="P:aromatic amino acid family biosynthetic process"/>
    <property type="evidence" value="ECO:0007669"/>
    <property type="project" value="UniProtKB-KW"/>
</dbReference>
<organism evidence="21 22">
    <name type="scientific">Tenuibacillus multivorans</name>
    <dbReference type="NCBI Taxonomy" id="237069"/>
    <lineage>
        <taxon>Bacteria</taxon>
        <taxon>Bacillati</taxon>
        <taxon>Bacillota</taxon>
        <taxon>Bacilli</taxon>
        <taxon>Bacillales</taxon>
        <taxon>Bacillaceae</taxon>
        <taxon>Tenuibacillus</taxon>
    </lineage>
</organism>
<keyword evidence="14 18" id="KW-0520">NAD</keyword>
<dbReference type="OrthoDB" id="9806583at2"/>
<evidence type="ECO:0000256" key="15">
    <source>
        <dbReference type="ARBA" id="ARBA00023141"/>
    </source>
</evidence>
<dbReference type="Proteomes" id="UP000199334">
    <property type="component" value="Unassembled WGS sequence"/>
</dbReference>
<dbReference type="Gene3D" id="1.20.1090.10">
    <property type="entry name" value="Dehydroquinate synthase-like - alpha domain"/>
    <property type="match status" value="1"/>
</dbReference>
<dbReference type="InterPro" id="IPR030960">
    <property type="entry name" value="DHQS/DOIS_N"/>
</dbReference>
<accession>A0A1H0CUQ2</accession>
<gene>
    <name evidence="18" type="primary">aroB</name>
    <name evidence="21" type="ORF">SAMN05216498_2678</name>
</gene>
<comment type="catalytic activity">
    <reaction evidence="1 18">
        <text>7-phospho-2-dehydro-3-deoxy-D-arabino-heptonate = 3-dehydroquinate + phosphate</text>
        <dbReference type="Rhea" id="RHEA:21968"/>
        <dbReference type="ChEBI" id="CHEBI:32364"/>
        <dbReference type="ChEBI" id="CHEBI:43474"/>
        <dbReference type="ChEBI" id="CHEBI:58394"/>
        <dbReference type="EC" id="4.2.3.4"/>
    </reaction>
</comment>
<sequence length="363" mass="41702">MEELRVQSANHNYPIYVGQQIRKQATKLISLEKYSQIVIMTDDHVEKLYLQDLLNDLQQYLQVHVFVIPSGEQSKSLTVYEDVQKFLLNNKLDRSSVIIALGGGVVGDLAGFVAATYMRGISFIQMPSTLLAQDSSIGGKVGINLDHTKNIIGSFYPPDYVIYDTEMLETLDLQQLRSGFAEMIKHGFISDQNFLSQLRQHMTDQIDTKSKDFNELLIQSLKIKKNIIEIDEQESHIRRYLNFGHTLGHAIEVTSDETLTHGECVMVGMLFALYLSKKRYQTKSELLTAEFIEWIKRLNYSLDLVSEQDISNLVTKMLNDKKNKDQQINFVLLKDIGEPVIQPLSKREVENHLYEFIDFIKDV</sequence>
<dbReference type="HAMAP" id="MF_00110">
    <property type="entry name" value="DHQ_synthase"/>
    <property type="match status" value="1"/>
</dbReference>
<comment type="pathway">
    <text evidence="5 18">Metabolic intermediate biosynthesis; chorismate biosynthesis; chorismate from D-erythrose 4-phosphate and phosphoenolpyruvate: step 2/7.</text>
</comment>
<proteinExistence type="inferred from homology"/>
<dbReference type="UniPathway" id="UPA00053">
    <property type="reaction ID" value="UER00085"/>
</dbReference>
<evidence type="ECO:0000256" key="8">
    <source>
        <dbReference type="ARBA" id="ARBA00017684"/>
    </source>
</evidence>
<dbReference type="GO" id="GO:0008652">
    <property type="term" value="P:amino acid biosynthetic process"/>
    <property type="evidence" value="ECO:0007669"/>
    <property type="project" value="UniProtKB-KW"/>
</dbReference>
<evidence type="ECO:0000256" key="17">
    <source>
        <dbReference type="ARBA" id="ARBA00023285"/>
    </source>
</evidence>
<keyword evidence="16 18" id="KW-0456">Lyase</keyword>
<keyword evidence="10 18" id="KW-0028">Amino-acid biosynthesis</keyword>
<comment type="subcellular location">
    <subcellularLocation>
        <location evidence="4 18">Cytoplasm</location>
    </subcellularLocation>
</comment>
<dbReference type="EC" id="4.2.3.4" evidence="7 18"/>
<dbReference type="InterPro" id="IPR030963">
    <property type="entry name" value="DHQ_synth_fam"/>
</dbReference>
<dbReference type="GO" id="GO:0005737">
    <property type="term" value="C:cytoplasm"/>
    <property type="evidence" value="ECO:0007669"/>
    <property type="project" value="UniProtKB-SubCell"/>
</dbReference>
<comment type="caution">
    <text evidence="18">Lacks conserved residue(s) required for the propagation of feature annotation.</text>
</comment>
<feature type="binding site" evidence="18">
    <location>
        <begin position="104"/>
        <end position="108"/>
    </location>
    <ligand>
        <name>NAD(+)</name>
        <dbReference type="ChEBI" id="CHEBI:57540"/>
    </ligand>
</feature>
<evidence type="ECO:0000256" key="11">
    <source>
        <dbReference type="ARBA" id="ARBA00022723"/>
    </source>
</evidence>
<keyword evidence="11 18" id="KW-0479">Metal-binding</keyword>
<comment type="cofactor">
    <cofactor evidence="18">
        <name>Co(2+)</name>
        <dbReference type="ChEBI" id="CHEBI:48828"/>
    </cofactor>
    <cofactor evidence="18">
        <name>Zn(2+)</name>
        <dbReference type="ChEBI" id="CHEBI:29105"/>
    </cofactor>
    <text evidence="18">Binds 1 divalent metal cation per subunit. Can use either Co(2+) or Zn(2+).</text>
</comment>
<evidence type="ECO:0000313" key="22">
    <source>
        <dbReference type="Proteomes" id="UP000199334"/>
    </source>
</evidence>
<dbReference type="STRING" id="237069.SAMN05216498_2678"/>
<comment type="cofactor">
    <cofactor evidence="3">
        <name>Zn(2+)</name>
        <dbReference type="ChEBI" id="CHEBI:29105"/>
    </cofactor>
</comment>
<dbReference type="InterPro" id="IPR056179">
    <property type="entry name" value="DHQS_C"/>
</dbReference>
<dbReference type="Pfam" id="PF24621">
    <property type="entry name" value="DHQS_C"/>
    <property type="match status" value="1"/>
</dbReference>
<evidence type="ECO:0000256" key="9">
    <source>
        <dbReference type="ARBA" id="ARBA00022490"/>
    </source>
</evidence>
<dbReference type="GO" id="GO:0009423">
    <property type="term" value="P:chorismate biosynthetic process"/>
    <property type="evidence" value="ECO:0007669"/>
    <property type="project" value="UniProtKB-UniRule"/>
</dbReference>
<dbReference type="PIRSF" id="PIRSF001455">
    <property type="entry name" value="DHQ_synth"/>
    <property type="match status" value="1"/>
</dbReference>
<dbReference type="RefSeq" id="WP_093857084.1">
    <property type="nucleotide sequence ID" value="NZ_BJVZ01000002.1"/>
</dbReference>
<keyword evidence="17 18" id="KW-0170">Cobalt</keyword>
<evidence type="ECO:0000259" key="19">
    <source>
        <dbReference type="Pfam" id="PF01761"/>
    </source>
</evidence>
<evidence type="ECO:0000256" key="5">
    <source>
        <dbReference type="ARBA" id="ARBA00004661"/>
    </source>
</evidence>
<dbReference type="InterPro" id="IPR050071">
    <property type="entry name" value="Dehydroquinate_synthase"/>
</dbReference>
<feature type="binding site" evidence="18">
    <location>
        <position position="261"/>
    </location>
    <ligand>
        <name>Zn(2+)</name>
        <dbReference type="ChEBI" id="CHEBI:29105"/>
    </ligand>
</feature>
<dbReference type="GO" id="GO:0000166">
    <property type="term" value="F:nucleotide binding"/>
    <property type="evidence" value="ECO:0007669"/>
    <property type="project" value="UniProtKB-KW"/>
</dbReference>
<protein>
    <recommendedName>
        <fullName evidence="8 18">3-dehydroquinate synthase</fullName>
        <shortName evidence="18">DHQS</shortName>
        <ecNumber evidence="7 18">4.2.3.4</ecNumber>
    </recommendedName>
</protein>
<reference evidence="21 22" key="1">
    <citation type="submission" date="2016-10" db="EMBL/GenBank/DDBJ databases">
        <authorList>
            <person name="de Groot N.N."/>
        </authorList>
    </citation>
    <scope>NUCLEOTIDE SEQUENCE [LARGE SCALE GENOMIC DNA]</scope>
    <source>
        <strain evidence="21 22">CGMCC 1.3442</strain>
    </source>
</reference>
<dbReference type="GO" id="GO:0046872">
    <property type="term" value="F:metal ion binding"/>
    <property type="evidence" value="ECO:0007669"/>
    <property type="project" value="UniProtKB-KW"/>
</dbReference>
<evidence type="ECO:0000256" key="6">
    <source>
        <dbReference type="ARBA" id="ARBA00005412"/>
    </source>
</evidence>
<evidence type="ECO:0000256" key="12">
    <source>
        <dbReference type="ARBA" id="ARBA00022741"/>
    </source>
</evidence>
<keyword evidence="22" id="KW-1185">Reference proteome</keyword>
<evidence type="ECO:0000313" key="21">
    <source>
        <dbReference type="EMBL" id="SDN61545.1"/>
    </source>
</evidence>
<keyword evidence="12 18" id="KW-0547">Nucleotide-binding</keyword>
<feature type="binding site" evidence="18">
    <location>
        <position position="245"/>
    </location>
    <ligand>
        <name>Zn(2+)</name>
        <dbReference type="ChEBI" id="CHEBI:29105"/>
    </ligand>
</feature>
<dbReference type="SUPFAM" id="SSF56796">
    <property type="entry name" value="Dehydroquinate synthase-like"/>
    <property type="match status" value="1"/>
</dbReference>
<dbReference type="InterPro" id="IPR016037">
    <property type="entry name" value="DHQ_synth_AroB"/>
</dbReference>
<feature type="binding site" evidence="18">
    <location>
        <position position="182"/>
    </location>
    <ligand>
        <name>Zn(2+)</name>
        <dbReference type="ChEBI" id="CHEBI:29105"/>
    </ligand>
</feature>
<feature type="binding site" evidence="18">
    <location>
        <position position="149"/>
    </location>
    <ligand>
        <name>NAD(+)</name>
        <dbReference type="ChEBI" id="CHEBI:57540"/>
    </ligand>
</feature>
<dbReference type="EMBL" id="FNIG01000006">
    <property type="protein sequence ID" value="SDN61545.1"/>
    <property type="molecule type" value="Genomic_DNA"/>
</dbReference>